<dbReference type="Proteomes" id="UP000001812">
    <property type="component" value="Chromosome II"/>
</dbReference>
<dbReference type="AlphaFoldDB" id="A0A0E1VS76"/>
<accession>A0A0E1VS76</accession>
<proteinExistence type="predicted"/>
<gene>
    <name evidence="2" type="ORF">BURPS1710A_A0593</name>
</gene>
<name>A0A0E1VS76_BURPE</name>
<feature type="region of interest" description="Disordered" evidence="1">
    <location>
        <begin position="45"/>
        <end position="101"/>
    </location>
</feature>
<reference evidence="2" key="1">
    <citation type="submission" date="2009-05" db="EMBL/GenBank/DDBJ databases">
        <authorList>
            <person name="Harkins D.M."/>
            <person name="DeShazer D."/>
            <person name="Woods D.E."/>
            <person name="Brinkac L.M."/>
            <person name="Brown K.A."/>
            <person name="Hung G.C."/>
            <person name="Tuanyok A."/>
            <person name="Zhang B."/>
            <person name="Nierman W.C."/>
        </authorList>
    </citation>
    <scope>NUCLEOTIDE SEQUENCE [LARGE SCALE GENOMIC DNA]</scope>
    <source>
        <strain evidence="2">1710a</strain>
    </source>
</reference>
<evidence type="ECO:0000313" key="2">
    <source>
        <dbReference type="EMBL" id="EET02919.1"/>
    </source>
</evidence>
<organism evidence="2">
    <name type="scientific">Burkholderia pseudomallei 1710a</name>
    <dbReference type="NCBI Taxonomy" id="320371"/>
    <lineage>
        <taxon>Bacteria</taxon>
        <taxon>Pseudomonadati</taxon>
        <taxon>Pseudomonadota</taxon>
        <taxon>Betaproteobacteria</taxon>
        <taxon>Burkholderiales</taxon>
        <taxon>Burkholderiaceae</taxon>
        <taxon>Burkholderia</taxon>
        <taxon>pseudomallei group</taxon>
    </lineage>
</organism>
<protein>
    <submittedName>
        <fullName evidence="2">Uncharacterized protein</fullName>
    </submittedName>
</protein>
<dbReference type="HOGENOM" id="CLU_128622_0_0_4"/>
<sequence>MIRSETPPARGRYVQAARRFAPATCGQCPRRGGGGRRGIRTGFTRASHGLGAARCGGPAPPGPRGRGDIAAEDLVNQRGEGDCRPASSWRPARAPADPGQSGSTITISLAASGKQSVECGNNQNPSLNGRVISPSTNGAFASGSPSKATRGSTWDSVLNIHHTLTFSGAGGLNVAGPQT</sequence>
<feature type="compositionally biased region" description="Low complexity" evidence="1">
    <location>
        <begin position="45"/>
        <end position="57"/>
    </location>
</feature>
<evidence type="ECO:0000256" key="1">
    <source>
        <dbReference type="SAM" id="MobiDB-lite"/>
    </source>
</evidence>
<feature type="compositionally biased region" description="Low complexity" evidence="1">
    <location>
        <begin position="84"/>
        <end position="98"/>
    </location>
</feature>
<dbReference type="EMBL" id="CM000833">
    <property type="protein sequence ID" value="EET02919.1"/>
    <property type="molecule type" value="Genomic_DNA"/>
</dbReference>